<proteinExistence type="predicted"/>
<dbReference type="PROSITE" id="PS51257">
    <property type="entry name" value="PROKAR_LIPOPROTEIN"/>
    <property type="match status" value="1"/>
</dbReference>
<comment type="caution">
    <text evidence="2">The sequence shown here is derived from an EMBL/GenBank/DDBJ whole genome shotgun (WGS) entry which is preliminary data.</text>
</comment>
<dbReference type="RefSeq" id="WP_094549101.1">
    <property type="nucleotide sequence ID" value="NZ_MQWB01000001.1"/>
</dbReference>
<organism evidence="2 3">
    <name type="scientific">Rubricoccus marinus</name>
    <dbReference type="NCBI Taxonomy" id="716817"/>
    <lineage>
        <taxon>Bacteria</taxon>
        <taxon>Pseudomonadati</taxon>
        <taxon>Rhodothermota</taxon>
        <taxon>Rhodothermia</taxon>
        <taxon>Rhodothermales</taxon>
        <taxon>Rubricoccaceae</taxon>
        <taxon>Rubricoccus</taxon>
    </lineage>
</organism>
<keyword evidence="3" id="KW-1185">Reference proteome</keyword>
<name>A0A259U0S0_9BACT</name>
<dbReference type="InParanoid" id="A0A259U0S0"/>
<accession>A0A259U0S0</accession>
<sequence>MLYRALFVSLFALIALAGCDTQSPPEEKAPLIPLEVGNEWVFDMERTYSYHGTTFPGRTADTLRIVSEIEEDGVRWVEMRSNYHALDQNMGGFYADIDGDIWHSSDPRNNDPYLLFSRDESSYAVNRLSYDASVTVQNSGDLYEYAFSLRRLRIPSTGEAARDFAFTPGSPEYIRTLVAGGGFQRYDQAYAFYTEGQDSMRVVLIETFTQTDFLPASN</sequence>
<feature type="signal peptide" evidence="1">
    <location>
        <begin position="1"/>
        <end position="17"/>
    </location>
</feature>
<dbReference type="EMBL" id="MQWB01000001">
    <property type="protein sequence ID" value="OZC03581.1"/>
    <property type="molecule type" value="Genomic_DNA"/>
</dbReference>
<dbReference type="Proteomes" id="UP000216446">
    <property type="component" value="Unassembled WGS sequence"/>
</dbReference>
<gene>
    <name evidence="2" type="ORF">BSZ36_11670</name>
</gene>
<keyword evidence="1" id="KW-0732">Signal</keyword>
<protein>
    <submittedName>
        <fullName evidence="2">Uncharacterized protein</fullName>
    </submittedName>
</protein>
<reference evidence="2 3" key="1">
    <citation type="submission" date="2016-11" db="EMBL/GenBank/DDBJ databases">
        <title>Study of marine rhodopsin-containing bacteria.</title>
        <authorList>
            <person name="Yoshizawa S."/>
            <person name="Kumagai Y."/>
            <person name="Kogure K."/>
        </authorList>
    </citation>
    <scope>NUCLEOTIDE SEQUENCE [LARGE SCALE GENOMIC DNA]</scope>
    <source>
        <strain evidence="2 3">SG-29</strain>
    </source>
</reference>
<evidence type="ECO:0000313" key="3">
    <source>
        <dbReference type="Proteomes" id="UP000216446"/>
    </source>
</evidence>
<evidence type="ECO:0000256" key="1">
    <source>
        <dbReference type="SAM" id="SignalP"/>
    </source>
</evidence>
<feature type="chain" id="PRO_5013125087" evidence="1">
    <location>
        <begin position="18"/>
        <end position="218"/>
    </location>
</feature>
<dbReference type="AlphaFoldDB" id="A0A259U0S0"/>
<evidence type="ECO:0000313" key="2">
    <source>
        <dbReference type="EMBL" id="OZC03581.1"/>
    </source>
</evidence>